<sequence length="189" mass="19655" precursor="true">MNVGVEMRKPIALAAGALAVGGLLGVPVSANAEPAKSPYPDISRYAKVDFESYRLSPNDDDFWFSTPAGLNCGIWADGSFGCTGSIPGAPAGTNQIGWFNGDSLPHFDQTQQPRFTNPGGLAQRVIARDNYIAVVQGTGTGDTTTCAVTDSDSVYCFKSGTWKGAGGAYAAVRFIVGPSVTYIGEATTS</sequence>
<gene>
    <name evidence="1" type="ORF">CCUG63697_04570</name>
</gene>
<protein>
    <submittedName>
        <fullName evidence="1">Uncharacterized protein</fullName>
    </submittedName>
</protein>
<proteinExistence type="predicted"/>
<dbReference type="EMBL" id="PECC01000030">
    <property type="protein sequence ID" value="TDZ47516.1"/>
    <property type="molecule type" value="Genomic_DNA"/>
</dbReference>
<accession>A0A4R8QU61</accession>
<keyword evidence="2" id="KW-1185">Reference proteome</keyword>
<organism evidence="1 2">
    <name type="scientific">Mycobacteroides franklinii</name>
    <dbReference type="NCBI Taxonomy" id="948102"/>
    <lineage>
        <taxon>Bacteria</taxon>
        <taxon>Bacillati</taxon>
        <taxon>Actinomycetota</taxon>
        <taxon>Actinomycetes</taxon>
        <taxon>Mycobacteriales</taxon>
        <taxon>Mycobacteriaceae</taxon>
        <taxon>Mycobacteroides</taxon>
    </lineage>
</organism>
<comment type="caution">
    <text evidence="1">The sequence shown here is derived from an EMBL/GenBank/DDBJ whole genome shotgun (WGS) entry which is preliminary data.</text>
</comment>
<dbReference type="Proteomes" id="UP000295165">
    <property type="component" value="Unassembled WGS sequence"/>
</dbReference>
<reference evidence="1 2" key="1">
    <citation type="journal article" date="2019" name="Sci. Rep.">
        <title>Extended insight into the Mycobacterium chelonae-abscessus complex through whole genome sequencing of Mycobacterium salmoniphilum outbreak and Mycobacterium salmoniphilum-like strains.</title>
        <authorList>
            <person name="Behra P.R.K."/>
            <person name="Das S."/>
            <person name="Pettersson B.M.F."/>
            <person name="Shirreff L."/>
            <person name="DuCote T."/>
            <person name="Jacobsson K.G."/>
            <person name="Ennis D.G."/>
            <person name="Kirsebom L.A."/>
        </authorList>
    </citation>
    <scope>NUCLEOTIDE SEQUENCE [LARGE SCALE GENOMIC DNA]</scope>
    <source>
        <strain evidence="1 2">CCUG 63697</strain>
    </source>
</reference>
<evidence type="ECO:0000313" key="2">
    <source>
        <dbReference type="Proteomes" id="UP000295165"/>
    </source>
</evidence>
<name>A0A4R8QU61_9MYCO</name>
<evidence type="ECO:0000313" key="1">
    <source>
        <dbReference type="EMBL" id="TDZ47516.1"/>
    </source>
</evidence>
<dbReference type="AlphaFoldDB" id="A0A4R8QU61"/>